<dbReference type="SUPFAM" id="SSF51905">
    <property type="entry name" value="FAD/NAD(P)-binding domain"/>
    <property type="match status" value="1"/>
</dbReference>
<evidence type="ECO:0000313" key="3">
    <source>
        <dbReference type="EMBL" id="MQT15495.1"/>
    </source>
</evidence>
<comment type="caution">
    <text evidence="3">The sequence shown here is derived from an EMBL/GenBank/DDBJ whole genome shotgun (WGS) entry which is preliminary data.</text>
</comment>
<dbReference type="Gene3D" id="3.50.50.60">
    <property type="entry name" value="FAD/NAD(P)-binding domain"/>
    <property type="match status" value="1"/>
</dbReference>
<dbReference type="Gene3D" id="3.30.9.10">
    <property type="entry name" value="D-Amino Acid Oxidase, subunit A, domain 2"/>
    <property type="match status" value="1"/>
</dbReference>
<feature type="domain" description="FAD dependent oxidoreductase" evidence="2">
    <location>
        <begin position="23"/>
        <end position="355"/>
    </location>
</feature>
<sequence>MRPAKVARGPVLKAEGTAVTDSDFLIIGGGIAGLSAGAALSGLGRVTVLEAESALAFHASGRSAALYEPMYGAPSVVALSQASAETFFAVPDLLKPRGLMLVASADEEEAFRHEVAAMALSPIGVAEARDAVPVLNPESVAFAARGDQAWDIDTDLLIQAHARTIRAHGGTIVTDAAVTGLARTPTGWLATTKAGEFGGRLLINAAGAWADAIARLAGVAPVGLQPLRRSMARIPAPGGHDIARWPMIFGPGESFYAKPDAGALIVSPAEEHPVEPHDAWADDMVLAEGLARYEAMVTEPVSRLLASWAGLRTFAPDRVLVIGPDPDEPAFFWLAGQGGYGFQTSAAVSRLVADLIAGRPPALDRPILAAVDPARLRS</sequence>
<evidence type="ECO:0000256" key="1">
    <source>
        <dbReference type="ARBA" id="ARBA00023002"/>
    </source>
</evidence>
<dbReference type="PANTHER" id="PTHR13847:SF287">
    <property type="entry name" value="FAD-DEPENDENT OXIDOREDUCTASE DOMAIN-CONTAINING PROTEIN 1"/>
    <property type="match status" value="1"/>
</dbReference>
<dbReference type="AlphaFoldDB" id="A0A6A7Y9S0"/>
<dbReference type="PANTHER" id="PTHR13847">
    <property type="entry name" value="SARCOSINE DEHYDROGENASE-RELATED"/>
    <property type="match status" value="1"/>
</dbReference>
<reference evidence="3 4" key="1">
    <citation type="submission" date="2019-09" db="EMBL/GenBank/DDBJ databases">
        <title>Segnochrobactrum spirostomi gen. nov., sp. nov., isolated from the ciliate Spirostomum cf. yagiui and description of a novel family, Segnochrobactraceae fam. nov. within the order Rhizobiales of the class Alphaproteobacteria.</title>
        <authorList>
            <person name="Akter S."/>
            <person name="Shazib S.U.A."/>
            <person name="Shin M.K."/>
        </authorList>
    </citation>
    <scope>NUCLEOTIDE SEQUENCE [LARGE SCALE GENOMIC DNA]</scope>
    <source>
        <strain evidence="3 4">Sp-1</strain>
    </source>
</reference>
<dbReference type="InterPro" id="IPR006076">
    <property type="entry name" value="FAD-dep_OxRdtase"/>
</dbReference>
<proteinExistence type="predicted"/>
<keyword evidence="1" id="KW-0560">Oxidoreductase</keyword>
<accession>A0A6A7Y9S0</accession>
<gene>
    <name evidence="3" type="ORF">F0357_23140</name>
</gene>
<protein>
    <submittedName>
        <fullName evidence="3">FAD-binding oxidoreductase</fullName>
    </submittedName>
</protein>
<evidence type="ECO:0000313" key="4">
    <source>
        <dbReference type="Proteomes" id="UP000332515"/>
    </source>
</evidence>
<dbReference type="Proteomes" id="UP000332515">
    <property type="component" value="Unassembled WGS sequence"/>
</dbReference>
<dbReference type="GO" id="GO:0016491">
    <property type="term" value="F:oxidoreductase activity"/>
    <property type="evidence" value="ECO:0007669"/>
    <property type="project" value="UniProtKB-KW"/>
</dbReference>
<keyword evidence="4" id="KW-1185">Reference proteome</keyword>
<dbReference type="EMBL" id="VWNA01000003">
    <property type="protein sequence ID" value="MQT15495.1"/>
    <property type="molecule type" value="Genomic_DNA"/>
</dbReference>
<evidence type="ECO:0000259" key="2">
    <source>
        <dbReference type="Pfam" id="PF01266"/>
    </source>
</evidence>
<name>A0A6A7Y9S0_9HYPH</name>
<organism evidence="3 4">
    <name type="scientific">Segnochrobactrum spirostomi</name>
    <dbReference type="NCBI Taxonomy" id="2608987"/>
    <lineage>
        <taxon>Bacteria</taxon>
        <taxon>Pseudomonadati</taxon>
        <taxon>Pseudomonadota</taxon>
        <taxon>Alphaproteobacteria</taxon>
        <taxon>Hyphomicrobiales</taxon>
        <taxon>Segnochrobactraceae</taxon>
        <taxon>Segnochrobactrum</taxon>
    </lineage>
</organism>
<dbReference type="GO" id="GO:0005737">
    <property type="term" value="C:cytoplasm"/>
    <property type="evidence" value="ECO:0007669"/>
    <property type="project" value="TreeGrafter"/>
</dbReference>
<dbReference type="InterPro" id="IPR036188">
    <property type="entry name" value="FAD/NAD-bd_sf"/>
</dbReference>
<dbReference type="Pfam" id="PF01266">
    <property type="entry name" value="DAO"/>
    <property type="match status" value="1"/>
</dbReference>